<sequence>MLFSDRSASKKVRLSTYNSCAQSRANFTADMISLLTICLVLWAKPGYSAEPDSVDDLCPDQVLQDYESKYFSAVNSTCFLFVTNDIITYDEALKSCKSFDGDLAMPKTKDLNDFLVQEMKDLDQTEDMWIGMHQRTTGLMEWEDGTEVADWGNFRVFSQDARFFNGFITIGNGKECVAINPKNGQWRDYRCENKFHTRDAKLPYICQFK</sequence>
<dbReference type="InterPro" id="IPR001304">
    <property type="entry name" value="C-type_lectin-like"/>
</dbReference>
<dbReference type="Gene3D" id="3.10.100.10">
    <property type="entry name" value="Mannose-Binding Protein A, subunit A"/>
    <property type="match status" value="1"/>
</dbReference>
<dbReference type="Pfam" id="PF00059">
    <property type="entry name" value="Lectin_C"/>
    <property type="match status" value="1"/>
</dbReference>
<reference evidence="2" key="1">
    <citation type="journal article" date="2023" name="G3 (Bethesda)">
        <title>A reference genome for the long-term kleptoplast-retaining sea slug Elysia crispata morphotype clarki.</title>
        <authorList>
            <person name="Eastman K.E."/>
            <person name="Pendleton A.L."/>
            <person name="Shaikh M.A."/>
            <person name="Suttiyut T."/>
            <person name="Ogas R."/>
            <person name="Tomko P."/>
            <person name="Gavelis G."/>
            <person name="Widhalm J.R."/>
            <person name="Wisecaver J.H."/>
        </authorList>
    </citation>
    <scope>NUCLEOTIDE SEQUENCE</scope>
    <source>
        <strain evidence="2">ECLA1</strain>
    </source>
</reference>
<dbReference type="PROSITE" id="PS50041">
    <property type="entry name" value="C_TYPE_LECTIN_2"/>
    <property type="match status" value="1"/>
</dbReference>
<proteinExistence type="predicted"/>
<dbReference type="InterPro" id="IPR016187">
    <property type="entry name" value="CTDL_fold"/>
</dbReference>
<evidence type="ECO:0000313" key="3">
    <source>
        <dbReference type="Proteomes" id="UP001283361"/>
    </source>
</evidence>
<dbReference type="InterPro" id="IPR016186">
    <property type="entry name" value="C-type_lectin-like/link_sf"/>
</dbReference>
<protein>
    <recommendedName>
        <fullName evidence="1">C-type lectin domain-containing protein</fullName>
    </recommendedName>
</protein>
<dbReference type="SMART" id="SM00034">
    <property type="entry name" value="CLECT"/>
    <property type="match status" value="1"/>
</dbReference>
<keyword evidence="3" id="KW-1185">Reference proteome</keyword>
<name>A0AAE1E0G1_9GAST</name>
<dbReference type="InterPro" id="IPR050111">
    <property type="entry name" value="C-type_lectin/snaclec_domain"/>
</dbReference>
<feature type="domain" description="C-type lectin" evidence="1">
    <location>
        <begin position="74"/>
        <end position="194"/>
    </location>
</feature>
<gene>
    <name evidence="2" type="ORF">RRG08_036059</name>
</gene>
<dbReference type="EMBL" id="JAWDGP010001628">
    <property type="protein sequence ID" value="KAK3789766.1"/>
    <property type="molecule type" value="Genomic_DNA"/>
</dbReference>
<dbReference type="PANTHER" id="PTHR22803">
    <property type="entry name" value="MANNOSE, PHOSPHOLIPASE, LECTIN RECEPTOR RELATED"/>
    <property type="match status" value="1"/>
</dbReference>
<evidence type="ECO:0000313" key="2">
    <source>
        <dbReference type="EMBL" id="KAK3789766.1"/>
    </source>
</evidence>
<comment type="caution">
    <text evidence="2">The sequence shown here is derived from an EMBL/GenBank/DDBJ whole genome shotgun (WGS) entry which is preliminary data.</text>
</comment>
<evidence type="ECO:0000259" key="1">
    <source>
        <dbReference type="PROSITE" id="PS50041"/>
    </source>
</evidence>
<dbReference type="SUPFAM" id="SSF56436">
    <property type="entry name" value="C-type lectin-like"/>
    <property type="match status" value="1"/>
</dbReference>
<organism evidence="2 3">
    <name type="scientific">Elysia crispata</name>
    <name type="common">lettuce slug</name>
    <dbReference type="NCBI Taxonomy" id="231223"/>
    <lineage>
        <taxon>Eukaryota</taxon>
        <taxon>Metazoa</taxon>
        <taxon>Spiralia</taxon>
        <taxon>Lophotrochozoa</taxon>
        <taxon>Mollusca</taxon>
        <taxon>Gastropoda</taxon>
        <taxon>Heterobranchia</taxon>
        <taxon>Euthyneura</taxon>
        <taxon>Panpulmonata</taxon>
        <taxon>Sacoglossa</taxon>
        <taxon>Placobranchoidea</taxon>
        <taxon>Plakobranchidae</taxon>
        <taxon>Elysia</taxon>
    </lineage>
</organism>
<dbReference type="AlphaFoldDB" id="A0AAE1E0G1"/>
<accession>A0AAE1E0G1</accession>
<dbReference type="Proteomes" id="UP001283361">
    <property type="component" value="Unassembled WGS sequence"/>
</dbReference>
<dbReference type="CDD" id="cd00037">
    <property type="entry name" value="CLECT"/>
    <property type="match status" value="1"/>
</dbReference>